<evidence type="ECO:0000256" key="1">
    <source>
        <dbReference type="SAM" id="SignalP"/>
    </source>
</evidence>
<evidence type="ECO:0000313" key="3">
    <source>
        <dbReference type="Proteomes" id="UP001139414"/>
    </source>
</evidence>
<feature type="signal peptide" evidence="1">
    <location>
        <begin position="1"/>
        <end position="19"/>
    </location>
</feature>
<keyword evidence="3" id="KW-1185">Reference proteome</keyword>
<dbReference type="AlphaFoldDB" id="A0A9X1RXI9"/>
<dbReference type="EMBL" id="JAJBZG010000001">
    <property type="protein sequence ID" value="MCB7480485.1"/>
    <property type="molecule type" value="Genomic_DNA"/>
</dbReference>
<accession>A0A9X1RXI9</accession>
<keyword evidence="1" id="KW-0732">Signal</keyword>
<gene>
    <name evidence="2" type="ORF">LGQ90_04335</name>
</gene>
<proteinExistence type="predicted"/>
<feature type="chain" id="PRO_5040896228" description="Outer membrane protein beta-barrel domain-containing protein" evidence="1">
    <location>
        <begin position="20"/>
        <end position="175"/>
    </location>
</feature>
<evidence type="ECO:0008006" key="4">
    <source>
        <dbReference type="Google" id="ProtNLM"/>
    </source>
</evidence>
<sequence length="175" mass="20226">MAFRLTVLLVMIFSFSALSQETENNSLLRQDHKYLKNDASTIQLNKEIKRFNTGLYNGLYSLENFTPGLFLRPEYLHLNTPTLKLNEFGYTFKYYLGDSNIYMLGGMQTIITTDIESRRTYDFGLNGGLGYDVTKKMQVEARSFYSLYNTSPDEDFEPVQLIPLQPLSLGFKTKF</sequence>
<dbReference type="Proteomes" id="UP001139414">
    <property type="component" value="Unassembled WGS sequence"/>
</dbReference>
<dbReference type="RefSeq" id="WP_229338466.1">
    <property type="nucleotide sequence ID" value="NZ_JAJBZG010000001.1"/>
</dbReference>
<organism evidence="2 3">
    <name type="scientific">Christiangramia sediminis</name>
    <dbReference type="NCBI Taxonomy" id="2881336"/>
    <lineage>
        <taxon>Bacteria</taxon>
        <taxon>Pseudomonadati</taxon>
        <taxon>Bacteroidota</taxon>
        <taxon>Flavobacteriia</taxon>
        <taxon>Flavobacteriales</taxon>
        <taxon>Flavobacteriaceae</taxon>
        <taxon>Christiangramia</taxon>
    </lineage>
</organism>
<protein>
    <recommendedName>
        <fullName evidence="4">Outer membrane protein beta-barrel domain-containing protein</fullName>
    </recommendedName>
</protein>
<reference evidence="2" key="1">
    <citation type="submission" date="2021-10" db="EMBL/GenBank/DDBJ databases">
        <title>Gramella sp. ASW11-100T, isolated from marine sediment.</title>
        <authorList>
            <person name="Xia C."/>
        </authorList>
    </citation>
    <scope>NUCLEOTIDE SEQUENCE</scope>
    <source>
        <strain evidence="2">ASW11-100</strain>
    </source>
</reference>
<comment type="caution">
    <text evidence="2">The sequence shown here is derived from an EMBL/GenBank/DDBJ whole genome shotgun (WGS) entry which is preliminary data.</text>
</comment>
<name>A0A9X1RXI9_9FLAO</name>
<evidence type="ECO:0000313" key="2">
    <source>
        <dbReference type="EMBL" id="MCB7480485.1"/>
    </source>
</evidence>